<dbReference type="AlphaFoldDB" id="A0A2R4P1S9"/>
<dbReference type="Gene3D" id="2.60.40.3100">
    <property type="entry name" value="Arylsulphate sulphotransferase monomer, N-terminal domain"/>
    <property type="match status" value="1"/>
</dbReference>
<reference evidence="3 4" key="1">
    <citation type="journal article" date="2018" name="Emerg. Microbes Infect.">
        <title>Genomic analysis of oral Campylobacter concisus strains identified a potential bacterial molecular marker associated with active Crohn's disease.</title>
        <authorList>
            <person name="Liu F."/>
            <person name="Ma R."/>
            <person name="Tay C.Y.A."/>
            <person name="Octavia S."/>
            <person name="Lan R."/>
            <person name="Chung H.K.L."/>
            <person name="Riordan S.M."/>
            <person name="Grimm M.C."/>
            <person name="Leong R.W."/>
            <person name="Tanaka M.M."/>
            <person name="Connor S."/>
            <person name="Zhang L."/>
        </authorList>
    </citation>
    <scope>NUCLEOTIDE SEQUENCE [LARGE SCALE GENOMIC DNA]</scope>
    <source>
        <strain evidence="3 4">P2CDO4</strain>
    </source>
</reference>
<dbReference type="GO" id="GO:0004062">
    <property type="term" value="F:aryl sulfotransferase activity"/>
    <property type="evidence" value="ECO:0007669"/>
    <property type="project" value="InterPro"/>
</dbReference>
<dbReference type="GO" id="GO:0047686">
    <property type="term" value="F:arylsulfate sulfotransferase activity"/>
    <property type="evidence" value="ECO:0007669"/>
    <property type="project" value="UniProtKB-EC"/>
</dbReference>
<evidence type="ECO:0000313" key="4">
    <source>
        <dbReference type="Proteomes" id="UP000241854"/>
    </source>
</evidence>
<feature type="signal peptide" evidence="1">
    <location>
        <begin position="1"/>
        <end position="20"/>
    </location>
</feature>
<dbReference type="EMBL" id="CP021642">
    <property type="protein sequence ID" value="AVX44647.1"/>
    <property type="molecule type" value="Genomic_DNA"/>
</dbReference>
<feature type="chain" id="PRO_5015360997" evidence="1">
    <location>
        <begin position="21"/>
        <end position="302"/>
    </location>
</feature>
<gene>
    <name evidence="3" type="ORF">CCS77_1586</name>
</gene>
<evidence type="ECO:0000313" key="3">
    <source>
        <dbReference type="EMBL" id="AVX44647.1"/>
    </source>
</evidence>
<proteinExistence type="predicted"/>
<protein>
    <submittedName>
        <fullName evidence="3">Arylsulfate sulfotransferase</fullName>
        <ecNumber evidence="3">2.8.2.22</ecNumber>
    </submittedName>
</protein>
<evidence type="ECO:0000256" key="1">
    <source>
        <dbReference type="SAM" id="SignalP"/>
    </source>
</evidence>
<dbReference type="Proteomes" id="UP000241854">
    <property type="component" value="Chromosome"/>
</dbReference>
<dbReference type="EC" id="2.8.2.22" evidence="3"/>
<accession>A0A2R4P1S9</accession>
<dbReference type="InterPro" id="IPR038477">
    <property type="entry name" value="ASST_N_sf"/>
</dbReference>
<dbReference type="Pfam" id="PF17425">
    <property type="entry name" value="Arylsulfotran_N"/>
    <property type="match status" value="1"/>
</dbReference>
<keyword evidence="3" id="KW-0808">Transferase</keyword>
<dbReference type="Pfam" id="PF05935">
    <property type="entry name" value="Arylsulfotrans"/>
    <property type="match status" value="1"/>
</dbReference>
<dbReference type="InterPro" id="IPR010262">
    <property type="entry name" value="Arylsulfotransferase_bact"/>
</dbReference>
<evidence type="ECO:0000259" key="2">
    <source>
        <dbReference type="Pfam" id="PF17425"/>
    </source>
</evidence>
<keyword evidence="1" id="KW-0732">Signal</keyword>
<sequence>MRKTLCSVALASALCTAAFAIGGPSGAKLDYAITGAIGEVVVNPYDTAPLTAVIKNGGYTLSNAKVTIVPKQGGQVISYKVADKHLRTHGGIPVFGMYADYQNTVEVEYDKSYKGKTEHIKESYKIYAPAIYLESAGTPNQKGALFDKIEVTKPASAKFANRLYYVNNFVNKTGKGTKVVWNNPAGGAIEWNYSPNNFILDTKGEVRWYLEPSKIYDLKQPFHAGVMMGFKQNDDGAMTWGYGQRYAKYDIMGREIFNRELPASYNDFSHSMDVAQNGHYFLRVANADYKRADGKNVRTVWT</sequence>
<dbReference type="InterPro" id="IPR035391">
    <property type="entry name" value="Arylsulfotran_N"/>
</dbReference>
<organism evidence="3 4">
    <name type="scientific">Campylobacter concisus</name>
    <dbReference type="NCBI Taxonomy" id="199"/>
    <lineage>
        <taxon>Bacteria</taxon>
        <taxon>Pseudomonadati</taxon>
        <taxon>Campylobacterota</taxon>
        <taxon>Epsilonproteobacteria</taxon>
        <taxon>Campylobacterales</taxon>
        <taxon>Campylobacteraceae</taxon>
        <taxon>Campylobacter</taxon>
    </lineage>
</organism>
<feature type="domain" description="Arylsulfotransferase N-terminal" evidence="2">
    <location>
        <begin position="40"/>
        <end position="129"/>
    </location>
</feature>
<name>A0A2R4P1S9_9BACT</name>